<evidence type="ECO:0000313" key="8">
    <source>
        <dbReference type="EMBL" id="MYG39170.1"/>
    </source>
</evidence>
<dbReference type="AlphaFoldDB" id="A0A6B1F724"/>
<dbReference type="PROSITE" id="PS51679">
    <property type="entry name" value="SAM_MT_C5"/>
    <property type="match status" value="1"/>
</dbReference>
<sequence>MTLTAIDAFAGGGGLTVGLKRAGFHVVAAVELEHHAFATYKANHPEVHGLNQDIATVSGAALLKHAETDRIDLLAGCPPCQGFTSLTAKYKGKEDPRNKFVLEMARLTEEIMPRAIMMENVPGLTKKGGTLYRQLRERLKALDYRLTDGVLQVADYGVPQCRRRLVLLGGLGFKIPLPDATHSRCPTETLAAWRTVRDSIAGMAQPVTLSQAKAKGNVEDSDWHVVRDLSPQNLQRLRLAKAGKTWQQIPERFRPTCHRDGYQGFTNVYGRMEWDRPAPTITGGCTTLSKGRFGHPDADRTISVREAALLQTFPQNYRLDSPYMDYVCNIIGNALPCDFAEAISRQCARQLRQNSYQFASATHGLGDNG</sequence>
<dbReference type="GO" id="GO:0044027">
    <property type="term" value="P:negative regulation of gene expression via chromosomal CpG island methylation"/>
    <property type="evidence" value="ECO:0007669"/>
    <property type="project" value="TreeGrafter"/>
</dbReference>
<dbReference type="GO" id="GO:0032259">
    <property type="term" value="P:methylation"/>
    <property type="evidence" value="ECO:0007669"/>
    <property type="project" value="UniProtKB-KW"/>
</dbReference>
<keyword evidence="5" id="KW-0680">Restriction system</keyword>
<evidence type="ECO:0000256" key="3">
    <source>
        <dbReference type="ARBA" id="ARBA00022679"/>
    </source>
</evidence>
<evidence type="ECO:0000256" key="5">
    <source>
        <dbReference type="ARBA" id="ARBA00022747"/>
    </source>
</evidence>
<reference evidence="8" key="1">
    <citation type="submission" date="2019-09" db="EMBL/GenBank/DDBJ databases">
        <title>Characterisation of the sponge microbiome using genome-centric metagenomics.</title>
        <authorList>
            <person name="Engelberts J.P."/>
            <person name="Robbins S.J."/>
            <person name="De Goeij J.M."/>
            <person name="Aranda M."/>
            <person name="Bell S.C."/>
            <person name="Webster N.S."/>
        </authorList>
    </citation>
    <scope>NUCLEOTIDE SEQUENCE</scope>
    <source>
        <strain evidence="8">SB0676_bin_10</strain>
    </source>
</reference>
<name>A0A6B1F724_9SYNE</name>
<accession>A0A6B1F724</accession>
<dbReference type="Pfam" id="PF00145">
    <property type="entry name" value="DNA_methylase"/>
    <property type="match status" value="1"/>
</dbReference>
<keyword evidence="2 6" id="KW-0489">Methyltransferase</keyword>
<evidence type="ECO:0000256" key="2">
    <source>
        <dbReference type="ARBA" id="ARBA00022603"/>
    </source>
</evidence>
<dbReference type="GO" id="GO:0009307">
    <property type="term" value="P:DNA restriction-modification system"/>
    <property type="evidence" value="ECO:0007669"/>
    <property type="project" value="UniProtKB-KW"/>
</dbReference>
<dbReference type="Gene3D" id="3.90.120.10">
    <property type="entry name" value="DNA Methylase, subunit A, domain 2"/>
    <property type="match status" value="1"/>
</dbReference>
<feature type="active site" evidence="6">
    <location>
        <position position="80"/>
    </location>
</feature>
<organism evidence="8">
    <name type="scientific">Synechococcus sp. SB0676_bin_10</name>
    <dbReference type="NCBI Taxonomy" id="2604869"/>
    <lineage>
        <taxon>Bacteria</taxon>
        <taxon>Bacillati</taxon>
        <taxon>Cyanobacteriota</taxon>
        <taxon>Cyanophyceae</taxon>
        <taxon>Synechococcales</taxon>
        <taxon>Synechococcaceae</taxon>
        <taxon>Synechococcus</taxon>
    </lineage>
</organism>
<dbReference type="InterPro" id="IPR001525">
    <property type="entry name" value="C5_MeTfrase"/>
</dbReference>
<dbReference type="Gene3D" id="3.40.50.150">
    <property type="entry name" value="Vaccinia Virus protein VP39"/>
    <property type="match status" value="1"/>
</dbReference>
<protein>
    <recommendedName>
        <fullName evidence="1">DNA (cytosine-5-)-methyltransferase</fullName>
        <ecNumber evidence="1">2.1.1.37</ecNumber>
    </recommendedName>
</protein>
<dbReference type="NCBIfam" id="TIGR00675">
    <property type="entry name" value="dcm"/>
    <property type="match status" value="1"/>
</dbReference>
<dbReference type="GO" id="GO:0003886">
    <property type="term" value="F:DNA (cytosine-5-)-methyltransferase activity"/>
    <property type="evidence" value="ECO:0007669"/>
    <property type="project" value="UniProtKB-EC"/>
</dbReference>
<dbReference type="PANTHER" id="PTHR10629:SF52">
    <property type="entry name" value="DNA (CYTOSINE-5)-METHYLTRANSFERASE 1"/>
    <property type="match status" value="1"/>
</dbReference>
<keyword evidence="3 6" id="KW-0808">Transferase</keyword>
<dbReference type="PRINTS" id="PR00105">
    <property type="entry name" value="C5METTRFRASE"/>
</dbReference>
<comment type="similarity">
    <text evidence="6 7">Belongs to the class I-like SAM-binding methyltransferase superfamily. C5-methyltransferase family.</text>
</comment>
<gene>
    <name evidence="8" type="ORF">F4162_09535</name>
</gene>
<dbReference type="InterPro" id="IPR029063">
    <property type="entry name" value="SAM-dependent_MTases_sf"/>
</dbReference>
<evidence type="ECO:0000256" key="7">
    <source>
        <dbReference type="RuleBase" id="RU000416"/>
    </source>
</evidence>
<evidence type="ECO:0000256" key="6">
    <source>
        <dbReference type="PROSITE-ProRule" id="PRU01016"/>
    </source>
</evidence>
<comment type="caution">
    <text evidence="8">The sequence shown here is derived from an EMBL/GenBank/DDBJ whole genome shotgun (WGS) entry which is preliminary data.</text>
</comment>
<dbReference type="SUPFAM" id="SSF53335">
    <property type="entry name" value="S-adenosyl-L-methionine-dependent methyltransferases"/>
    <property type="match status" value="1"/>
</dbReference>
<dbReference type="PANTHER" id="PTHR10629">
    <property type="entry name" value="CYTOSINE-SPECIFIC METHYLTRANSFERASE"/>
    <property type="match status" value="1"/>
</dbReference>
<dbReference type="InterPro" id="IPR050390">
    <property type="entry name" value="C5-Methyltransferase"/>
</dbReference>
<keyword evidence="4 6" id="KW-0949">S-adenosyl-L-methionine</keyword>
<dbReference type="GO" id="GO:0003677">
    <property type="term" value="F:DNA binding"/>
    <property type="evidence" value="ECO:0007669"/>
    <property type="project" value="TreeGrafter"/>
</dbReference>
<evidence type="ECO:0000256" key="4">
    <source>
        <dbReference type="ARBA" id="ARBA00022691"/>
    </source>
</evidence>
<dbReference type="EMBL" id="VYDO01000295">
    <property type="protein sequence ID" value="MYG39170.1"/>
    <property type="molecule type" value="Genomic_DNA"/>
</dbReference>
<dbReference type="EC" id="2.1.1.37" evidence="1"/>
<evidence type="ECO:0000256" key="1">
    <source>
        <dbReference type="ARBA" id="ARBA00011975"/>
    </source>
</evidence>
<proteinExistence type="inferred from homology"/>